<dbReference type="FunFam" id="2.60.120.1440:FF:000001">
    <property type="entry name" value="Putative anti-sigma factor"/>
    <property type="match status" value="1"/>
</dbReference>
<protein>
    <submittedName>
        <fullName evidence="4">FecR protein</fullName>
    </submittedName>
</protein>
<dbReference type="InterPro" id="IPR006860">
    <property type="entry name" value="FecR"/>
</dbReference>
<dbReference type="GO" id="GO:0016989">
    <property type="term" value="F:sigma factor antagonist activity"/>
    <property type="evidence" value="ECO:0007669"/>
    <property type="project" value="TreeGrafter"/>
</dbReference>
<dbReference type="InterPro" id="IPR012373">
    <property type="entry name" value="Ferrdict_sens_TM"/>
</dbReference>
<evidence type="ECO:0000259" key="2">
    <source>
        <dbReference type="Pfam" id="PF04773"/>
    </source>
</evidence>
<feature type="transmembrane region" description="Helical" evidence="1">
    <location>
        <begin position="96"/>
        <end position="115"/>
    </location>
</feature>
<keyword evidence="1" id="KW-1133">Transmembrane helix</keyword>
<organism evidence="4 5">
    <name type="scientific">Chitinophaga filiformis</name>
    <name type="common">Myxococcus filiformis</name>
    <name type="synonym">Flexibacter filiformis</name>
    <dbReference type="NCBI Taxonomy" id="104663"/>
    <lineage>
        <taxon>Bacteria</taxon>
        <taxon>Pseudomonadati</taxon>
        <taxon>Bacteroidota</taxon>
        <taxon>Chitinophagia</taxon>
        <taxon>Chitinophagales</taxon>
        <taxon>Chitinophagaceae</taxon>
        <taxon>Chitinophaga</taxon>
    </lineage>
</organism>
<name>A0A1G7LMU5_CHIFI</name>
<dbReference type="EMBL" id="FNBN01000002">
    <property type="protein sequence ID" value="SDF50842.1"/>
    <property type="molecule type" value="Genomic_DNA"/>
</dbReference>
<evidence type="ECO:0000313" key="5">
    <source>
        <dbReference type="Proteomes" id="UP000199045"/>
    </source>
</evidence>
<dbReference type="STRING" id="104663.SAMN04488121_102127"/>
<dbReference type="InterPro" id="IPR032508">
    <property type="entry name" value="FecR_C"/>
</dbReference>
<evidence type="ECO:0000256" key="1">
    <source>
        <dbReference type="SAM" id="Phobius"/>
    </source>
</evidence>
<gene>
    <name evidence="4" type="ORF">SAMN04488121_102127</name>
</gene>
<dbReference type="PANTHER" id="PTHR30273">
    <property type="entry name" value="PERIPLASMIC SIGNAL SENSOR AND SIGMA FACTOR ACTIVATOR FECR-RELATED"/>
    <property type="match status" value="1"/>
</dbReference>
<sequence length="394" mass="44726">MEDIFHEEELRRLFGKFLERNCSEAEIRRLMEYAGVNQLRPVWEELLEHVAVEGTAGELYARYQHPVDKVFNRLSFLTDDLQQQRGFRGIFSVRRYWWAAAAILLLLISGTWFFMRRPQAQEATMAVVYDKAPGTDKARLTLADGKVVTLDSTGKGQVVQGNTGIQQQGGLLKYSAGMHATGFNTLSTPRGGQFRVVLPDGTAVWLNAATSLRYPTAFDGNERVVMLRGEAYFEVAKNTAKPFRVQIDEHTAVEVLGTHFNIHAYSDENRISTTLLEGKVVMTKNDATLRSVVLDPGQQAVADKEQLQLSKQVNIDQVMAWKNGMFNFEGMDLPSVLRQLSRWYDVEIIYEGKIPTRKFGGEMQRALSLQQVLRILERMDVKCRIEKGNKLIVM</sequence>
<reference evidence="4 5" key="1">
    <citation type="submission" date="2016-10" db="EMBL/GenBank/DDBJ databases">
        <authorList>
            <person name="de Groot N.N."/>
        </authorList>
    </citation>
    <scope>NUCLEOTIDE SEQUENCE [LARGE SCALE GENOMIC DNA]</scope>
    <source>
        <strain evidence="4 5">DSM 527</strain>
    </source>
</reference>
<dbReference type="AlphaFoldDB" id="A0A1G7LMU5"/>
<dbReference type="Pfam" id="PF04773">
    <property type="entry name" value="FecR"/>
    <property type="match status" value="1"/>
</dbReference>
<evidence type="ECO:0000313" key="4">
    <source>
        <dbReference type="EMBL" id="SDF50842.1"/>
    </source>
</evidence>
<dbReference type="Proteomes" id="UP000199045">
    <property type="component" value="Unassembled WGS sequence"/>
</dbReference>
<proteinExistence type="predicted"/>
<evidence type="ECO:0000259" key="3">
    <source>
        <dbReference type="Pfam" id="PF16344"/>
    </source>
</evidence>
<feature type="domain" description="FecR protein" evidence="2">
    <location>
        <begin position="185"/>
        <end position="280"/>
    </location>
</feature>
<dbReference type="RefSeq" id="WP_176842199.1">
    <property type="nucleotide sequence ID" value="NZ_FNBN01000002.1"/>
</dbReference>
<dbReference type="Gene3D" id="2.60.120.1440">
    <property type="match status" value="1"/>
</dbReference>
<dbReference type="PANTHER" id="PTHR30273:SF2">
    <property type="entry name" value="PROTEIN FECR"/>
    <property type="match status" value="1"/>
</dbReference>
<dbReference type="Pfam" id="PF16344">
    <property type="entry name" value="FecR_C"/>
    <property type="match status" value="1"/>
</dbReference>
<feature type="domain" description="Protein FecR C-terminal" evidence="3">
    <location>
        <begin position="326"/>
        <end position="392"/>
    </location>
</feature>
<dbReference type="Gene3D" id="3.55.50.30">
    <property type="match status" value="1"/>
</dbReference>
<keyword evidence="1" id="KW-0472">Membrane</keyword>
<accession>A0A1G7LMU5</accession>
<keyword evidence="1" id="KW-0812">Transmembrane</keyword>